<keyword evidence="6 21" id="KW-0378">Hydrolase</keyword>
<dbReference type="EMBL" id="CH477573">
    <property type="protein sequence ID" value="EAT38828.1"/>
    <property type="molecule type" value="Genomic_DNA"/>
</dbReference>
<dbReference type="GO" id="GO:0046872">
    <property type="term" value="F:metal ion binding"/>
    <property type="evidence" value="ECO:0007669"/>
    <property type="project" value="UniProtKB-KW"/>
</dbReference>
<feature type="active site" description="Proton donor 1" evidence="13">
    <location>
        <position position="411"/>
    </location>
</feature>
<evidence type="ECO:0000256" key="18">
    <source>
        <dbReference type="PIRSR" id="PIRSR601548-5"/>
    </source>
</evidence>
<reference evidence="23" key="3">
    <citation type="submission" date="2012-09" db="EMBL/GenBank/DDBJ databases">
        <authorList>
            <consortium name="VectorBase"/>
        </authorList>
    </citation>
    <scope>NUCLEOTIDE SEQUENCE</scope>
    <source>
        <strain evidence="23">Liverpool</strain>
    </source>
</reference>
<evidence type="ECO:0000256" key="17">
    <source>
        <dbReference type="PIRSR" id="PIRSR601548-4"/>
    </source>
</evidence>
<reference evidence="23" key="1">
    <citation type="submission" date="2005-10" db="EMBL/GenBank/DDBJ databases">
        <authorList>
            <person name="Loftus B.J."/>
            <person name="Nene V.M."/>
            <person name="Hannick L.I."/>
            <person name="Bidwell S."/>
            <person name="Haas B."/>
            <person name="Amedeo P."/>
            <person name="Orvis J."/>
            <person name="Wortman J.R."/>
            <person name="White O.R."/>
            <person name="Salzberg S."/>
            <person name="Shumway M."/>
            <person name="Koo H."/>
            <person name="Zhao Y."/>
            <person name="Holmes M."/>
            <person name="Miller J."/>
            <person name="Schatz M."/>
            <person name="Pop M."/>
            <person name="Pai G."/>
            <person name="Utterback T."/>
            <person name="Rogers Y.-H."/>
            <person name="Kravitz S."/>
            <person name="Fraser C.M."/>
        </authorList>
    </citation>
    <scope>NUCLEOTIDE SEQUENCE</scope>
    <source>
        <strain evidence="23">Liverpool</strain>
    </source>
</reference>
<evidence type="ECO:0000256" key="15">
    <source>
        <dbReference type="PIRSR" id="PIRSR601548-11"/>
    </source>
</evidence>
<dbReference type="PRINTS" id="PR00791">
    <property type="entry name" value="PEPDIPTASEA"/>
</dbReference>
<reference evidence="23" key="2">
    <citation type="journal article" date="2007" name="Science">
        <title>Genome sequence of Aedes aegypti, a major arbovirus vector.</title>
        <authorList>
            <person name="Nene V."/>
            <person name="Wortman J.R."/>
            <person name="Lawson D."/>
            <person name="Haas B."/>
            <person name="Kodira C."/>
            <person name="Tu Z.J."/>
            <person name="Loftus B."/>
            <person name="Xi Z."/>
            <person name="Megy K."/>
            <person name="Grabherr M."/>
            <person name="Ren Q."/>
            <person name="Zdobnov E.M."/>
            <person name="Lobo N.F."/>
            <person name="Campbell K.S."/>
            <person name="Brown S.E."/>
            <person name="Bonaldo M.F."/>
            <person name="Zhu J."/>
            <person name="Sinkins S.P."/>
            <person name="Hogenkamp D.G."/>
            <person name="Amedeo P."/>
            <person name="Arensburger P."/>
            <person name="Atkinson P.W."/>
            <person name="Bidwell S."/>
            <person name="Biedler J."/>
            <person name="Birney E."/>
            <person name="Bruggner R.V."/>
            <person name="Costas J."/>
            <person name="Coy M.R."/>
            <person name="Crabtree J."/>
            <person name="Crawford M."/>
            <person name="Debruyn B."/>
            <person name="Decaprio D."/>
            <person name="Eiglmeier K."/>
            <person name="Eisenstadt E."/>
            <person name="El-Dorry H."/>
            <person name="Gelbart W.M."/>
            <person name="Gomes S.L."/>
            <person name="Hammond M."/>
            <person name="Hannick L.I."/>
            <person name="Hogan J.R."/>
            <person name="Holmes M.H."/>
            <person name="Jaffe D."/>
            <person name="Johnston J.S."/>
            <person name="Kennedy R.C."/>
            <person name="Koo H."/>
            <person name="Kravitz S."/>
            <person name="Kriventseva E.V."/>
            <person name="Kulp D."/>
            <person name="Labutti K."/>
            <person name="Lee E."/>
            <person name="Li S."/>
            <person name="Lovin D.D."/>
            <person name="Mao C."/>
            <person name="Mauceli E."/>
            <person name="Menck C.F."/>
            <person name="Miller J.R."/>
            <person name="Montgomery P."/>
            <person name="Mori A."/>
            <person name="Nascimento A.L."/>
            <person name="Naveira H.F."/>
            <person name="Nusbaum C."/>
            <person name="O'leary S."/>
            <person name="Orvis J."/>
            <person name="Pertea M."/>
            <person name="Quesneville H."/>
            <person name="Reidenbach K.R."/>
            <person name="Rogers Y.H."/>
            <person name="Roth C.W."/>
            <person name="Schneider J.R."/>
            <person name="Schatz M."/>
            <person name="Shumway M."/>
            <person name="Stanke M."/>
            <person name="Stinson E.O."/>
            <person name="Tubio J.M."/>
            <person name="Vanzee J.P."/>
            <person name="Verjovski-Almeida S."/>
            <person name="Werner D."/>
            <person name="White O."/>
            <person name="Wyder S."/>
            <person name="Zeng Q."/>
            <person name="Zhao Q."/>
            <person name="Zhao Y."/>
            <person name="Hill C.A."/>
            <person name="Raikhel A.S."/>
            <person name="Soares M.B."/>
            <person name="Knudson D.L."/>
            <person name="Lee N.H."/>
            <person name="Galagan J."/>
            <person name="Salzberg S.L."/>
            <person name="Paulsen I.T."/>
            <person name="Dimopoulos G."/>
            <person name="Collins F.H."/>
            <person name="Birren B."/>
            <person name="Fraser-Liggett C.M."/>
            <person name="Severson D.W."/>
        </authorList>
    </citation>
    <scope>NUCLEOTIDE SEQUENCE [LARGE SCALE GENOMIC DNA]</scope>
    <source>
        <strain evidence="23">Liverpool</strain>
    </source>
</reference>
<name>Q16W82_AEDAE</name>
<evidence type="ECO:0000256" key="13">
    <source>
        <dbReference type="PIRSR" id="PIRSR601548-1"/>
    </source>
</evidence>
<keyword evidence="9 17" id="KW-1015">Disulfide bond</keyword>
<keyword evidence="8 21" id="KW-0482">Metalloprotease</keyword>
<feature type="transmembrane region" description="Helical" evidence="22">
    <location>
        <begin position="517"/>
        <end position="538"/>
    </location>
</feature>
<evidence type="ECO:0000256" key="7">
    <source>
        <dbReference type="ARBA" id="ARBA00022833"/>
    </source>
</evidence>
<evidence type="ECO:0000313" key="24">
    <source>
        <dbReference type="Proteomes" id="UP000682892"/>
    </source>
</evidence>
<organism evidence="23 24">
    <name type="scientific">Aedes aegypti</name>
    <name type="common">Yellowfever mosquito</name>
    <name type="synonym">Culex aegypti</name>
    <dbReference type="NCBI Taxonomy" id="7159"/>
    <lineage>
        <taxon>Eukaryota</taxon>
        <taxon>Metazoa</taxon>
        <taxon>Ecdysozoa</taxon>
        <taxon>Arthropoda</taxon>
        <taxon>Hexapoda</taxon>
        <taxon>Insecta</taxon>
        <taxon>Pterygota</taxon>
        <taxon>Neoptera</taxon>
        <taxon>Endopterygota</taxon>
        <taxon>Diptera</taxon>
        <taxon>Nematocera</taxon>
        <taxon>Culicoidea</taxon>
        <taxon>Culicidae</taxon>
        <taxon>Culicinae</taxon>
        <taxon>Aedini</taxon>
        <taxon>Aedes</taxon>
        <taxon>Stegomyia</taxon>
    </lineage>
</organism>
<evidence type="ECO:0000256" key="19">
    <source>
        <dbReference type="PIRSR" id="PIRSR601548-8"/>
    </source>
</evidence>
<evidence type="ECO:0000256" key="9">
    <source>
        <dbReference type="ARBA" id="ARBA00023157"/>
    </source>
</evidence>
<evidence type="ECO:0000256" key="6">
    <source>
        <dbReference type="ARBA" id="ARBA00022801"/>
    </source>
</evidence>
<feature type="binding site" evidence="16">
    <location>
        <position position="309"/>
    </location>
    <ligand>
        <name>Zn(2+)</name>
        <dbReference type="ChEBI" id="CHEBI:29105"/>
        <label>1</label>
        <note>catalytic</note>
    </ligand>
</feature>
<evidence type="ECO:0000256" key="5">
    <source>
        <dbReference type="ARBA" id="ARBA00022729"/>
    </source>
</evidence>
<comment type="caution">
    <text evidence="20">Lacks conserved residue(s) required for the propagation of feature annotation.</text>
</comment>
<dbReference type="VEuPathDB" id="VectorBase:AAEL023559"/>
<keyword evidence="5" id="KW-0732">Signal</keyword>
<dbReference type="PaxDb" id="7159-AAEL009316-PA"/>
<dbReference type="PANTHER" id="PTHR10514:SF27">
    <property type="entry name" value="ANGIOTENSIN-CONVERTING ENZYME"/>
    <property type="match status" value="1"/>
</dbReference>
<keyword evidence="22" id="KW-0472">Membrane</keyword>
<keyword evidence="3 21" id="KW-0645">Protease</keyword>
<feature type="glycosylation site" description="N-linked (GlcNAc...) asparagine" evidence="18">
    <location>
        <position position="50"/>
    </location>
</feature>
<feature type="disulfide bond" evidence="17 20">
    <location>
        <begin position="436"/>
        <end position="454"/>
    </location>
</feature>
<dbReference type="CDD" id="cd06461">
    <property type="entry name" value="M2_ACE"/>
    <property type="match status" value="1"/>
</dbReference>
<dbReference type="Proteomes" id="UP000682892">
    <property type="component" value="Chromosome 1"/>
</dbReference>
<feature type="active site" description="Proton donor 2" evidence="15">
    <location>
        <position position="411"/>
    </location>
</feature>
<keyword evidence="7 16" id="KW-0862">Zinc</keyword>
<protein>
    <recommendedName>
        <fullName evidence="12 21">Angiotensin-converting enzyme</fullName>
        <ecNumber evidence="21">3.4.-.-</ecNumber>
    </recommendedName>
</protein>
<dbReference type="InterPro" id="IPR001548">
    <property type="entry name" value="Peptidase_M2"/>
</dbReference>
<evidence type="ECO:0000256" key="16">
    <source>
        <dbReference type="PIRSR" id="PIRSR601548-3"/>
    </source>
</evidence>
<dbReference type="PhylomeDB" id="Q16W82"/>
<evidence type="ECO:0000256" key="1">
    <source>
        <dbReference type="ARBA" id="ARBA00008139"/>
    </source>
</evidence>
<dbReference type="GO" id="GO:0004180">
    <property type="term" value="F:carboxypeptidase activity"/>
    <property type="evidence" value="ECO:0007669"/>
    <property type="project" value="UniProtKB-KW"/>
</dbReference>
<accession>Q16W82</accession>
<evidence type="ECO:0000256" key="21">
    <source>
        <dbReference type="RuleBase" id="RU361144"/>
    </source>
</evidence>
<feature type="binding site" evidence="19">
    <location>
        <position position="309"/>
    </location>
    <ligand>
        <name>Zn(2+)</name>
        <dbReference type="ChEBI" id="CHEBI:29105"/>
        <label>2</label>
        <note>catalytic</note>
    </ligand>
</feature>
<dbReference type="EC" id="3.4.-.-" evidence="21"/>
<evidence type="ECO:0000256" key="14">
    <source>
        <dbReference type="PIRSR" id="PIRSR601548-10"/>
    </source>
</evidence>
<keyword evidence="22" id="KW-0812">Transmembrane</keyword>
<evidence type="ECO:0000256" key="11">
    <source>
        <dbReference type="ARBA" id="ARBA00036868"/>
    </source>
</evidence>
<evidence type="ECO:0000256" key="12">
    <source>
        <dbReference type="ARBA" id="ARBA00039858"/>
    </source>
</evidence>
<evidence type="ECO:0000313" key="23">
    <source>
        <dbReference type="EMBL" id="EAT38828.1"/>
    </source>
</evidence>
<feature type="binding site" evidence="16">
    <location>
        <position position="281"/>
    </location>
    <ligand>
        <name>Zn(2+)</name>
        <dbReference type="ChEBI" id="CHEBI:29105"/>
        <label>1</label>
        <note>catalytic</note>
    </ligand>
</feature>
<sequence length="542" mass="62627">DPDLRRQLQYLTQISINHLPEQEFTALNNALGRMQHIYSSTLICPYDQQNCTTGTLSLDPDLYEVMAESQDYDELLYAWKEWRDNTGRFMKNDYAEYVRLMNKAAGVAGFDDMGGLWRDAFEQENFIDEMKRLWSQLKPFYLELHKYVRRELMQIYGDKMDSKNPNIPAHLLGNMWAQAWGNLYNRIKPFKDTVDLDITKNLVEKGYTVKQLFEISNDFYVGLGLPDNSMSYNESLGAVIEKPSDRVVTCHASAWDFCDRKDFRIKMCTRMNMEDFITIHHEMGHINYYLLYKDQPVTLRAGANPGFHEAVGDTIALSVATPEHFRKIGLLDNYESSYENDINALFQKALDRVAFLPFGLVIDMWRWEIFAAKVDFPNWNKRWWELREEYQMVSAPVERDLDAFDPGAKYHIPYDSQYISYFIAHILDLQLHKSLCQVAGEYDPNNSSKPLHKCDIDGSKEAGDRLRAGLSLGRSVHWSEALRAMTGETELKTDALLEYYAPLYEFLKKENEKADHGAGATIALSSVLVMLVTGVNLLSKLL</sequence>
<keyword evidence="10 14" id="KW-0325">Glycoprotein</keyword>
<comment type="similarity">
    <text evidence="1 20 21">Belongs to the peptidase M2 family.</text>
</comment>
<feature type="binding site" evidence="19">
    <location>
        <position position="285"/>
    </location>
    <ligand>
        <name>Zn(2+)</name>
        <dbReference type="ChEBI" id="CHEBI:29105"/>
        <label>2</label>
        <note>catalytic</note>
    </ligand>
</feature>
<dbReference type="GO" id="GO:0005886">
    <property type="term" value="C:plasma membrane"/>
    <property type="evidence" value="ECO:0007669"/>
    <property type="project" value="TreeGrafter"/>
</dbReference>
<keyword evidence="22" id="KW-1133">Transmembrane helix</keyword>
<evidence type="ECO:0000256" key="8">
    <source>
        <dbReference type="ARBA" id="ARBA00023049"/>
    </source>
</evidence>
<dbReference type="SUPFAM" id="SSF55486">
    <property type="entry name" value="Metalloproteases ('zincins'), catalytic domain"/>
    <property type="match status" value="1"/>
</dbReference>
<dbReference type="GO" id="GO:0006508">
    <property type="term" value="P:proteolysis"/>
    <property type="evidence" value="ECO:0007669"/>
    <property type="project" value="UniProtKB-KW"/>
</dbReference>
<dbReference type="GO" id="GO:0008241">
    <property type="term" value="F:peptidyl-dipeptidase activity"/>
    <property type="evidence" value="ECO:0007669"/>
    <property type="project" value="UniProtKB-EC"/>
</dbReference>
<dbReference type="AlphaFoldDB" id="Q16W82"/>
<evidence type="ECO:0000256" key="2">
    <source>
        <dbReference type="ARBA" id="ARBA00022645"/>
    </source>
</evidence>
<dbReference type="GO" id="GO:0008237">
    <property type="term" value="F:metallopeptidase activity"/>
    <property type="evidence" value="ECO:0007669"/>
    <property type="project" value="UniProtKB-KW"/>
</dbReference>
<dbReference type="OMA" id="HIWVEWR"/>
<comment type="cofactor">
    <cofactor evidence="21">
        <name>Zn(2+)</name>
        <dbReference type="ChEBI" id="CHEBI:29105"/>
    </cofactor>
    <text evidence="21">Binds 1 zinc ion per subunit.</text>
</comment>
<keyword evidence="2 21" id="KW-0121">Carboxypeptidase</keyword>
<feature type="disulfide bond" evidence="17 20">
    <location>
        <begin position="250"/>
        <end position="268"/>
    </location>
</feature>
<keyword evidence="4 16" id="KW-0479">Metal-binding</keyword>
<dbReference type="PROSITE" id="PS52011">
    <property type="entry name" value="PEPTIDASE_M2"/>
    <property type="match status" value="1"/>
</dbReference>
<dbReference type="Pfam" id="PF01401">
    <property type="entry name" value="Peptidase_M2"/>
    <property type="match status" value="1"/>
</dbReference>
<proteinExistence type="inferred from homology"/>
<evidence type="ECO:0000256" key="10">
    <source>
        <dbReference type="ARBA" id="ARBA00023180"/>
    </source>
</evidence>
<evidence type="ECO:0000256" key="20">
    <source>
        <dbReference type="PROSITE-ProRule" id="PRU01355"/>
    </source>
</evidence>
<feature type="binding site" evidence="19">
    <location>
        <position position="281"/>
    </location>
    <ligand>
        <name>Zn(2+)</name>
        <dbReference type="ChEBI" id="CHEBI:29105"/>
        <label>2</label>
        <note>catalytic</note>
    </ligand>
</feature>
<feature type="active site" description="Proton acceptor 1" evidence="13">
    <location>
        <position position="282"/>
    </location>
</feature>
<feature type="binding site" evidence="16">
    <location>
        <position position="285"/>
    </location>
    <ligand>
        <name>Zn(2+)</name>
        <dbReference type="ChEBI" id="CHEBI:29105"/>
        <label>1</label>
        <note>catalytic</note>
    </ligand>
</feature>
<feature type="glycosylation site" description="N-linked (GlcNAc...) asparagine; partial" evidence="14">
    <location>
        <position position="233"/>
    </location>
</feature>
<gene>
    <name evidence="23" type="ORF">AaeL_AAEL009316</name>
</gene>
<dbReference type="PANTHER" id="PTHR10514">
    <property type="entry name" value="ANGIOTENSIN-CONVERTING ENZYME"/>
    <property type="match status" value="1"/>
</dbReference>
<feature type="active site" description="Proton acceptor 2" evidence="15">
    <location>
        <position position="282"/>
    </location>
</feature>
<comment type="catalytic activity">
    <reaction evidence="11">
        <text>Release of a C-terminal dipeptide, oligopeptide-|-Xaa-Yaa, when Xaa is not Pro, and Yaa is neither Asp nor Glu. Thus, conversion of angiotensin I to angiotensin II, with increase in vasoconstrictor activity, but no action on angiotensin II.</text>
        <dbReference type="EC" id="3.4.15.1"/>
    </reaction>
</comment>
<dbReference type="Gene3D" id="1.10.1370.30">
    <property type="match status" value="2"/>
</dbReference>
<evidence type="ECO:0000256" key="3">
    <source>
        <dbReference type="ARBA" id="ARBA00022670"/>
    </source>
</evidence>
<feature type="non-terminal residue" evidence="23">
    <location>
        <position position="542"/>
    </location>
</feature>
<dbReference type="eggNOG" id="KOG3690">
    <property type="taxonomic scope" value="Eukaryota"/>
</dbReference>
<dbReference type="STRING" id="7159.Q16W82"/>
<dbReference type="FunFam" id="1.10.1370.30:FF:000004">
    <property type="entry name" value="Angiotensin-converting enzyme"/>
    <property type="match status" value="1"/>
</dbReference>
<evidence type="ECO:0000256" key="4">
    <source>
        <dbReference type="ARBA" id="ARBA00022723"/>
    </source>
</evidence>
<evidence type="ECO:0000256" key="22">
    <source>
        <dbReference type="SAM" id="Phobius"/>
    </source>
</evidence>